<evidence type="ECO:0000259" key="4">
    <source>
        <dbReference type="PROSITE" id="PS51898"/>
    </source>
</evidence>
<proteinExistence type="inferred from homology"/>
<sequence>MNTSHFRIIQRTETTRKDGTCSLYLYANINGVKMYFTTGKSILAKHWNQKSQKVSANCNDFTEIQDAIDLYLSRAKEFIARANIEKQTIDLDAFERMLRGEVYDHTDFIAFIEHDIKNNCGKYSQGTIANYNVQLTKLKGFRKKISFQQLNPFFWREYESYLFGLGNNPNTIHKAFRTLKVFINRAIEQGIIQANPFAKIRVERNEGNMQFLTREELGKLEKLYKGFMTVELKRTLQYFLFSCYTGLRYSDIRELKQKHLFLGEESHIEKVMFKTNRIIRIPLIEQAIRLMPSKTLAELAVFHVYCNQVTNRHLKSIMKLAGINKRISFHCARHTFATITLGLCNDIAVVSKLLGHTKIETTQIYAKVQDEQKRKAMRMWNAK</sequence>
<dbReference type="Gene3D" id="1.10.443.10">
    <property type="entry name" value="Intergrase catalytic core"/>
    <property type="match status" value="1"/>
</dbReference>
<dbReference type="EMBL" id="DF968182">
    <property type="protein sequence ID" value="GAP43950.1"/>
    <property type="molecule type" value="Genomic_DNA"/>
</dbReference>
<dbReference type="InterPro" id="IPR050090">
    <property type="entry name" value="Tyrosine_recombinase_XerCD"/>
</dbReference>
<dbReference type="Proteomes" id="UP000053091">
    <property type="component" value="Unassembled WGS sequence"/>
</dbReference>
<dbReference type="GO" id="GO:0006310">
    <property type="term" value="P:DNA recombination"/>
    <property type="evidence" value="ECO:0007669"/>
    <property type="project" value="UniProtKB-KW"/>
</dbReference>
<dbReference type="InterPro" id="IPR035386">
    <property type="entry name" value="Arm-DNA-bind_5"/>
</dbReference>
<dbReference type="InterPro" id="IPR011010">
    <property type="entry name" value="DNA_brk_join_enz"/>
</dbReference>
<dbReference type="PANTHER" id="PTHR30349:SF64">
    <property type="entry name" value="PROPHAGE INTEGRASE INTD-RELATED"/>
    <property type="match status" value="1"/>
</dbReference>
<evidence type="ECO:0000313" key="5">
    <source>
        <dbReference type="EMBL" id="GAP43950.1"/>
    </source>
</evidence>
<comment type="similarity">
    <text evidence="1">Belongs to the 'phage' integrase family.</text>
</comment>
<feature type="domain" description="Tyr recombinase" evidence="4">
    <location>
        <begin position="207"/>
        <end position="378"/>
    </location>
</feature>
<protein>
    <submittedName>
        <fullName evidence="5">Site-specific recombinase XerD</fullName>
    </submittedName>
</protein>
<dbReference type="InterPro" id="IPR013762">
    <property type="entry name" value="Integrase-like_cat_sf"/>
</dbReference>
<keyword evidence="2" id="KW-0238">DNA-binding</keyword>
<dbReference type="STRING" id="1678841.TBC1_112109"/>
<evidence type="ECO:0000256" key="1">
    <source>
        <dbReference type="ARBA" id="ARBA00008857"/>
    </source>
</evidence>
<dbReference type="PROSITE" id="PS51898">
    <property type="entry name" value="TYR_RECOMBINASE"/>
    <property type="match status" value="1"/>
</dbReference>
<dbReference type="PATRIC" id="fig|1678841.3.peg.2356"/>
<dbReference type="Pfam" id="PF00589">
    <property type="entry name" value="Phage_integrase"/>
    <property type="match status" value="1"/>
</dbReference>
<dbReference type="CDD" id="cd01185">
    <property type="entry name" value="INTN1_C_like"/>
    <property type="match status" value="1"/>
</dbReference>
<dbReference type="AlphaFoldDB" id="A0A0S7C1J1"/>
<evidence type="ECO:0000256" key="3">
    <source>
        <dbReference type="ARBA" id="ARBA00023172"/>
    </source>
</evidence>
<dbReference type="RefSeq" id="WP_062041928.1">
    <property type="nucleotide sequence ID" value="NZ_DF968182.1"/>
</dbReference>
<dbReference type="PANTHER" id="PTHR30349">
    <property type="entry name" value="PHAGE INTEGRASE-RELATED"/>
    <property type="match status" value="1"/>
</dbReference>
<dbReference type="InterPro" id="IPR002104">
    <property type="entry name" value="Integrase_catalytic"/>
</dbReference>
<keyword evidence="6" id="KW-1185">Reference proteome</keyword>
<dbReference type="Pfam" id="PF17293">
    <property type="entry name" value="Arm-DNA-bind_5"/>
    <property type="match status" value="1"/>
</dbReference>
<accession>A0A0S7C1J1</accession>
<dbReference type="Pfam" id="PF13102">
    <property type="entry name" value="Phage_int_SAM_5"/>
    <property type="match status" value="1"/>
</dbReference>
<dbReference type="InterPro" id="IPR025269">
    <property type="entry name" value="SAM-like_dom"/>
</dbReference>
<evidence type="ECO:0000256" key="2">
    <source>
        <dbReference type="ARBA" id="ARBA00023125"/>
    </source>
</evidence>
<dbReference type="SUPFAM" id="SSF56349">
    <property type="entry name" value="DNA breaking-rejoining enzymes"/>
    <property type="match status" value="1"/>
</dbReference>
<organism evidence="5">
    <name type="scientific">Lentimicrobium saccharophilum</name>
    <dbReference type="NCBI Taxonomy" id="1678841"/>
    <lineage>
        <taxon>Bacteria</taxon>
        <taxon>Pseudomonadati</taxon>
        <taxon>Bacteroidota</taxon>
        <taxon>Bacteroidia</taxon>
        <taxon>Bacteroidales</taxon>
        <taxon>Lentimicrobiaceae</taxon>
        <taxon>Lentimicrobium</taxon>
    </lineage>
</organism>
<gene>
    <name evidence="5" type="ORF">TBC1_112109</name>
</gene>
<dbReference type="InterPro" id="IPR010998">
    <property type="entry name" value="Integrase_recombinase_N"/>
</dbReference>
<reference evidence="5" key="1">
    <citation type="journal article" date="2015" name="Genome Announc.">
        <title>Draft Genome Sequence of Bacteroidales Strain TBC1, a Novel Isolate from a Methanogenic Wastewater Treatment System.</title>
        <authorList>
            <person name="Tourlousse D.M."/>
            <person name="Matsuura N."/>
            <person name="Sun L."/>
            <person name="Toyonaga M."/>
            <person name="Kuroda K."/>
            <person name="Ohashi A."/>
            <person name="Cruz R."/>
            <person name="Yamaguchi T."/>
            <person name="Sekiguchi Y."/>
        </authorList>
    </citation>
    <scope>NUCLEOTIDE SEQUENCE [LARGE SCALE GENOMIC DNA]</scope>
    <source>
        <strain evidence="5">TBC1</strain>
    </source>
</reference>
<keyword evidence="3" id="KW-0233">DNA recombination</keyword>
<dbReference type="Gene3D" id="1.10.150.130">
    <property type="match status" value="1"/>
</dbReference>
<dbReference type="GO" id="GO:0015074">
    <property type="term" value="P:DNA integration"/>
    <property type="evidence" value="ECO:0007669"/>
    <property type="project" value="InterPro"/>
</dbReference>
<dbReference type="GO" id="GO:0003677">
    <property type="term" value="F:DNA binding"/>
    <property type="evidence" value="ECO:0007669"/>
    <property type="project" value="UniProtKB-KW"/>
</dbReference>
<name>A0A0S7C1J1_9BACT</name>
<dbReference type="OrthoDB" id="1493636at2"/>
<evidence type="ECO:0000313" key="6">
    <source>
        <dbReference type="Proteomes" id="UP000053091"/>
    </source>
</evidence>